<dbReference type="PANTHER" id="PTHR10871">
    <property type="entry name" value="30S RIBOSOMAL PROTEIN S13/40S RIBOSOMAL PROTEIN S18"/>
    <property type="match status" value="1"/>
</dbReference>
<comment type="caution">
    <text evidence="9">The sequence shown here is derived from an EMBL/GenBank/DDBJ whole genome shotgun (WGS) entry which is preliminary data.</text>
</comment>
<dbReference type="PATRIC" id="fig|1698285.3.peg.27"/>
<keyword evidence="2 6" id="KW-0699">rRNA-binding</keyword>
<dbReference type="Gene3D" id="4.10.910.10">
    <property type="entry name" value="30s ribosomal protein s13, domain 2"/>
    <property type="match status" value="1"/>
</dbReference>
<evidence type="ECO:0000256" key="5">
    <source>
        <dbReference type="ARBA" id="ARBA00023274"/>
    </source>
</evidence>
<evidence type="ECO:0000256" key="3">
    <source>
        <dbReference type="ARBA" id="ARBA00022884"/>
    </source>
</evidence>
<dbReference type="GO" id="GO:0003735">
    <property type="term" value="F:structural constituent of ribosome"/>
    <property type="evidence" value="ECO:0007669"/>
    <property type="project" value="InterPro"/>
</dbReference>
<dbReference type="InterPro" id="IPR001892">
    <property type="entry name" value="Ribosomal_uS13"/>
</dbReference>
<dbReference type="InterPro" id="IPR019980">
    <property type="entry name" value="Ribosomal_uS13_bac-type"/>
</dbReference>
<evidence type="ECO:0000256" key="6">
    <source>
        <dbReference type="HAMAP-Rule" id="MF_01315"/>
    </source>
</evidence>
<dbReference type="InterPro" id="IPR018269">
    <property type="entry name" value="Ribosomal_uS13_CS"/>
</dbReference>
<sequence>MPRVAGVNIPEDKQIRIALTYIYGIGPSSGEQILERAGVDPQTEASELSNEDLNEIKKIIEDDYKVEGELKREKKMNVKRLKEIECWRGIRHKRGLPVRGQTTQTNSRTVRGNERKTVGSGSKATPRTKK</sequence>
<dbReference type="Proteomes" id="UP000070175">
    <property type="component" value="Unassembled WGS sequence"/>
</dbReference>
<evidence type="ECO:0000313" key="9">
    <source>
        <dbReference type="EMBL" id="KXB08856.1"/>
    </source>
</evidence>
<dbReference type="Gene3D" id="1.10.8.50">
    <property type="match status" value="1"/>
</dbReference>
<dbReference type="InterPro" id="IPR027437">
    <property type="entry name" value="Rbsml_uS13_C"/>
</dbReference>
<dbReference type="SUPFAM" id="SSF46946">
    <property type="entry name" value="S13-like H2TH domain"/>
    <property type="match status" value="1"/>
</dbReference>
<dbReference type="NCBIfam" id="TIGR03631">
    <property type="entry name" value="uS13_bact"/>
    <property type="match status" value="1"/>
</dbReference>
<dbReference type="AlphaFoldDB" id="A0A133VQW7"/>
<evidence type="ECO:0000256" key="8">
    <source>
        <dbReference type="SAM" id="MobiDB-lite"/>
    </source>
</evidence>
<dbReference type="PROSITE" id="PS00646">
    <property type="entry name" value="RIBOSOMAL_S13_1"/>
    <property type="match status" value="1"/>
</dbReference>
<accession>A0A133VQW7</accession>
<keyword evidence="5 6" id="KW-0687">Ribonucleoprotein</keyword>
<evidence type="ECO:0000256" key="7">
    <source>
        <dbReference type="RuleBase" id="RU003830"/>
    </source>
</evidence>
<dbReference type="FunFam" id="1.10.8.50:FF:000001">
    <property type="entry name" value="30S ribosomal protein S13"/>
    <property type="match status" value="1"/>
</dbReference>
<organism evidence="9 10">
    <name type="scientific">candidate division MSBL1 archaeon SCGC-AAA382N08</name>
    <dbReference type="NCBI Taxonomy" id="1698285"/>
    <lineage>
        <taxon>Archaea</taxon>
        <taxon>Methanobacteriati</taxon>
        <taxon>Methanobacteriota</taxon>
        <taxon>candidate division MSBL1</taxon>
    </lineage>
</organism>
<dbReference type="PROSITE" id="PS50159">
    <property type="entry name" value="RIBOSOMAL_S13_2"/>
    <property type="match status" value="1"/>
</dbReference>
<comment type="similarity">
    <text evidence="1 6 7">Belongs to the universal ribosomal protein uS13 family.</text>
</comment>
<evidence type="ECO:0000313" key="10">
    <source>
        <dbReference type="Proteomes" id="UP000070175"/>
    </source>
</evidence>
<comment type="subunit">
    <text evidence="6">Part of the 30S ribosomal subunit. Forms a loose heterodimer with protein S19. Forms two bridges to the 50S subunit in the 70S ribosome.</text>
</comment>
<dbReference type="PANTHER" id="PTHR10871:SF1">
    <property type="entry name" value="SMALL RIBOSOMAL SUBUNIT PROTEIN US13M"/>
    <property type="match status" value="1"/>
</dbReference>
<dbReference type="HAMAP" id="MF_01315">
    <property type="entry name" value="Ribosomal_uS13"/>
    <property type="match status" value="1"/>
</dbReference>
<gene>
    <name evidence="6" type="primary">rps13</name>
    <name evidence="9" type="ORF">AKJ56_00135</name>
</gene>
<evidence type="ECO:0000256" key="2">
    <source>
        <dbReference type="ARBA" id="ARBA00022730"/>
    </source>
</evidence>
<reference evidence="9 10" key="1">
    <citation type="journal article" date="2016" name="Sci. Rep.">
        <title>Metabolic traits of an uncultured archaeal lineage -MSBL1- from brine pools of the Red Sea.</title>
        <authorList>
            <person name="Mwirichia R."/>
            <person name="Alam I."/>
            <person name="Rashid M."/>
            <person name="Vinu M."/>
            <person name="Ba-Alawi W."/>
            <person name="Anthony Kamau A."/>
            <person name="Kamanda Ngugi D."/>
            <person name="Goker M."/>
            <person name="Klenk H.P."/>
            <person name="Bajic V."/>
            <person name="Stingl U."/>
        </authorList>
    </citation>
    <scope>NUCLEOTIDE SEQUENCE [LARGE SCALE GENOMIC DNA]</scope>
    <source>
        <strain evidence="9">SCGC-AAA382N08</strain>
    </source>
</reference>
<feature type="region of interest" description="Disordered" evidence="8">
    <location>
        <begin position="93"/>
        <end position="130"/>
    </location>
</feature>
<dbReference type="Pfam" id="PF00416">
    <property type="entry name" value="Ribosomal_S13"/>
    <property type="match status" value="1"/>
</dbReference>
<dbReference type="PIRSF" id="PIRSF002134">
    <property type="entry name" value="Ribosomal_S13"/>
    <property type="match status" value="1"/>
</dbReference>
<feature type="compositionally biased region" description="Polar residues" evidence="8">
    <location>
        <begin position="119"/>
        <end position="130"/>
    </location>
</feature>
<name>A0A133VQW7_9EURY</name>
<dbReference type="GO" id="GO:0019843">
    <property type="term" value="F:rRNA binding"/>
    <property type="evidence" value="ECO:0007669"/>
    <property type="project" value="UniProtKB-UniRule"/>
</dbReference>
<dbReference type="EMBL" id="LHYJ01000001">
    <property type="protein sequence ID" value="KXB08856.1"/>
    <property type="molecule type" value="Genomic_DNA"/>
</dbReference>
<protein>
    <recommendedName>
        <fullName evidence="6">Small ribosomal subunit protein uS13</fullName>
    </recommendedName>
</protein>
<keyword evidence="3 6" id="KW-0694">RNA-binding</keyword>
<dbReference type="GO" id="GO:0006412">
    <property type="term" value="P:translation"/>
    <property type="evidence" value="ECO:0007669"/>
    <property type="project" value="UniProtKB-UniRule"/>
</dbReference>
<comment type="function">
    <text evidence="6">Located at the top of the head of the 30S subunit, it contacts several helices of the 16S rRNA. In the 70S ribosome it contacts the 23S rRNA (bridge B1a) and protein L5 of the 50S subunit (bridge B1b), connecting the 2 subunits; these bridges are implicated in subunit movement.</text>
</comment>
<keyword evidence="10" id="KW-1185">Reference proteome</keyword>
<feature type="compositionally biased region" description="Polar residues" evidence="8">
    <location>
        <begin position="100"/>
        <end position="110"/>
    </location>
</feature>
<dbReference type="InterPro" id="IPR010979">
    <property type="entry name" value="Ribosomal_uS13-like_H2TH"/>
</dbReference>
<keyword evidence="4 6" id="KW-0689">Ribosomal protein</keyword>
<proteinExistence type="inferred from homology"/>
<evidence type="ECO:0000256" key="4">
    <source>
        <dbReference type="ARBA" id="ARBA00022980"/>
    </source>
</evidence>
<dbReference type="GO" id="GO:0015935">
    <property type="term" value="C:small ribosomal subunit"/>
    <property type="evidence" value="ECO:0007669"/>
    <property type="project" value="TreeGrafter"/>
</dbReference>
<evidence type="ECO:0000256" key="1">
    <source>
        <dbReference type="ARBA" id="ARBA00008080"/>
    </source>
</evidence>
<dbReference type="GO" id="GO:0005829">
    <property type="term" value="C:cytosol"/>
    <property type="evidence" value="ECO:0007669"/>
    <property type="project" value="TreeGrafter"/>
</dbReference>